<proteinExistence type="predicted"/>
<protein>
    <recommendedName>
        <fullName evidence="2">N-acetylmuramoyl-L-alanine amidase</fullName>
        <ecNumber evidence="2">3.5.1.28</ecNumber>
    </recommendedName>
</protein>
<feature type="signal peptide" evidence="4">
    <location>
        <begin position="1"/>
        <end position="21"/>
    </location>
</feature>
<evidence type="ECO:0000256" key="1">
    <source>
        <dbReference type="ARBA" id="ARBA00001561"/>
    </source>
</evidence>
<dbReference type="Pfam" id="PF01520">
    <property type="entry name" value="Amidase_3"/>
    <property type="match status" value="1"/>
</dbReference>
<accession>A0A9D9IPN3</accession>
<keyword evidence="4" id="KW-0732">Signal</keyword>
<keyword evidence="3" id="KW-0378">Hydrolase</keyword>
<dbReference type="SUPFAM" id="SSF49478">
    <property type="entry name" value="Cna protein B-type domain"/>
    <property type="match status" value="1"/>
</dbReference>
<comment type="catalytic activity">
    <reaction evidence="1">
        <text>Hydrolyzes the link between N-acetylmuramoyl residues and L-amino acid residues in certain cell-wall glycopeptides.</text>
        <dbReference type="EC" id="3.5.1.28"/>
    </reaction>
</comment>
<dbReference type="Gene3D" id="3.40.630.40">
    <property type="entry name" value="Zn-dependent exopeptidases"/>
    <property type="match status" value="1"/>
</dbReference>
<evidence type="ECO:0000256" key="2">
    <source>
        <dbReference type="ARBA" id="ARBA00011901"/>
    </source>
</evidence>
<dbReference type="Proteomes" id="UP000823598">
    <property type="component" value="Unassembled WGS sequence"/>
</dbReference>
<evidence type="ECO:0000259" key="5">
    <source>
        <dbReference type="Pfam" id="PF01520"/>
    </source>
</evidence>
<dbReference type="Gene3D" id="2.60.40.1120">
    <property type="entry name" value="Carboxypeptidase-like, regulatory domain"/>
    <property type="match status" value="1"/>
</dbReference>
<comment type="caution">
    <text evidence="6">The sequence shown here is derived from an EMBL/GenBank/DDBJ whole genome shotgun (WGS) entry which is preliminary data.</text>
</comment>
<dbReference type="AlphaFoldDB" id="A0A9D9IPN3"/>
<reference evidence="6" key="2">
    <citation type="journal article" date="2021" name="PeerJ">
        <title>Extensive microbial diversity within the chicken gut microbiome revealed by metagenomics and culture.</title>
        <authorList>
            <person name="Gilroy R."/>
            <person name="Ravi A."/>
            <person name="Getino M."/>
            <person name="Pursley I."/>
            <person name="Horton D.L."/>
            <person name="Alikhan N.F."/>
            <person name="Baker D."/>
            <person name="Gharbi K."/>
            <person name="Hall N."/>
            <person name="Watson M."/>
            <person name="Adriaenssens E.M."/>
            <person name="Foster-Nyarko E."/>
            <person name="Jarju S."/>
            <person name="Secka A."/>
            <person name="Antonio M."/>
            <person name="Oren A."/>
            <person name="Chaudhuri R.R."/>
            <person name="La Ragione R."/>
            <person name="Hildebrand F."/>
            <person name="Pallen M.J."/>
        </authorList>
    </citation>
    <scope>NUCLEOTIDE SEQUENCE</scope>
    <source>
        <strain evidence="6">6919</strain>
    </source>
</reference>
<dbReference type="GO" id="GO:0030288">
    <property type="term" value="C:outer membrane-bounded periplasmic space"/>
    <property type="evidence" value="ECO:0007669"/>
    <property type="project" value="TreeGrafter"/>
</dbReference>
<reference evidence="6" key="1">
    <citation type="submission" date="2020-10" db="EMBL/GenBank/DDBJ databases">
        <authorList>
            <person name="Gilroy R."/>
        </authorList>
    </citation>
    <scope>NUCLEOTIDE SEQUENCE</scope>
    <source>
        <strain evidence="6">6919</strain>
    </source>
</reference>
<dbReference type="SUPFAM" id="SSF53187">
    <property type="entry name" value="Zn-dependent exopeptidases"/>
    <property type="match status" value="1"/>
</dbReference>
<evidence type="ECO:0000313" key="6">
    <source>
        <dbReference type="EMBL" id="MBO8475960.1"/>
    </source>
</evidence>
<dbReference type="CDD" id="cd02696">
    <property type="entry name" value="MurNAc-LAA"/>
    <property type="match status" value="1"/>
</dbReference>
<evidence type="ECO:0000256" key="3">
    <source>
        <dbReference type="ARBA" id="ARBA00022801"/>
    </source>
</evidence>
<dbReference type="SUPFAM" id="SSF63829">
    <property type="entry name" value="Calcium-dependent phosphotriesterase"/>
    <property type="match status" value="1"/>
</dbReference>
<name>A0A9D9IPN3_9BACT</name>
<sequence length="880" mass="95216">MRKYILPILGLSLAFSPMIEAKDLSGVKIYINPGHGGYNMTAEKNDRNIPTIPFEPLDENGFWESSCNLVKGLELQRLLTESGATVMMSRTQNRDEDDKDLSEIAEEANSFGADAFISVHSNALGSNNGTNYLLCLYKGVAGGAAGEAAKPVDKEMADMAWDYLYDNNITVWTGNFSPDNPCIKDDYHFLGYYLGVMNPLTVPGFLVEGSFHDYEPETHRLLNDDYAELTAVCLHRFFCDYFGAEKPGTGVIAGSVKDSQRVMTHQRFNNYVKKSHDQYQPLNGAEVTLMDASGNTLDTYTTDQYYNGVYVFRDLVPGSYKVRMEADGYVTQEKDVTVEADKTTSFYTLLEDPNYIPPAKVEGKPNIYASGLKATQKGSGIYNVEFTLNADADNVEITVYDGDREITAVPLGARDKGVNDADIDLSGVDGEDFDWTVTASAAATTAEQPLKFTDSDENIMSFKEARGIAVDNSMESPYFGRVYVSESAGGAIEGFRTTTDGIYVLDATLSDVTGQGDKAYAGNVDWSNSSSPMRLFVADDGTVYITDWSDGHSGVWMMDPAAPAGNFNPVFAEGVRDASGLMSVGGVAVHGSISSCYVEGTDENTVLYTFDEDYAGDGVVNKMTLLRYDIGNLENPWGQAPSAVVFDNTDLLQQNGNSVIYPDNNSGWWISQYRYTDNATIPSLIHVDAEGAVDFNSGNTGLIGTSQQGAMAINEDGTLLAMGCADEVKIFEISYGDASPSLTQLWSIAPALGSNSYSLAFDCADNVYLASGLSCGIGAWAIPKDNNSFTTKAPADMRLGTGLGSVGKVEAADVNVVVQSGQMYISSSVPVDDVKVFGVSGIVMYEESGIEANSLTIDVSEWSKGIYFVLAGNKLTKIIR</sequence>
<dbReference type="PANTHER" id="PTHR30404">
    <property type="entry name" value="N-ACETYLMURAMOYL-L-ALANINE AMIDASE"/>
    <property type="match status" value="1"/>
</dbReference>
<gene>
    <name evidence="6" type="ORF">IAB88_03090</name>
</gene>
<dbReference type="InterPro" id="IPR050695">
    <property type="entry name" value="N-acetylmuramoyl_amidase_3"/>
</dbReference>
<dbReference type="EMBL" id="JADIMC010000035">
    <property type="protein sequence ID" value="MBO8475960.1"/>
    <property type="molecule type" value="Genomic_DNA"/>
</dbReference>
<feature type="chain" id="PRO_5038680531" description="N-acetylmuramoyl-L-alanine amidase" evidence="4">
    <location>
        <begin position="22"/>
        <end position="880"/>
    </location>
</feature>
<dbReference type="GO" id="GO:0009253">
    <property type="term" value="P:peptidoglycan catabolic process"/>
    <property type="evidence" value="ECO:0007669"/>
    <property type="project" value="InterPro"/>
</dbReference>
<dbReference type="Pfam" id="PF13620">
    <property type="entry name" value="CarboxypepD_reg"/>
    <property type="match status" value="1"/>
</dbReference>
<evidence type="ECO:0000313" key="7">
    <source>
        <dbReference type="Proteomes" id="UP000823598"/>
    </source>
</evidence>
<dbReference type="EC" id="3.5.1.28" evidence="2"/>
<dbReference type="GO" id="GO:0008745">
    <property type="term" value="F:N-acetylmuramoyl-L-alanine amidase activity"/>
    <property type="evidence" value="ECO:0007669"/>
    <property type="project" value="UniProtKB-EC"/>
</dbReference>
<organism evidence="6 7">
    <name type="scientific">Candidatus Limisoma faecipullorum</name>
    <dbReference type="NCBI Taxonomy" id="2840854"/>
    <lineage>
        <taxon>Bacteria</taxon>
        <taxon>Pseudomonadati</taxon>
        <taxon>Bacteroidota</taxon>
        <taxon>Bacteroidia</taxon>
        <taxon>Bacteroidales</taxon>
        <taxon>Candidatus Limisoma</taxon>
    </lineage>
</organism>
<feature type="domain" description="MurNAc-LAA" evidence="5">
    <location>
        <begin position="29"/>
        <end position="230"/>
    </location>
</feature>
<dbReference type="PANTHER" id="PTHR30404:SF0">
    <property type="entry name" value="N-ACETYLMURAMOYL-L-ALANINE AMIDASE AMIC"/>
    <property type="match status" value="1"/>
</dbReference>
<evidence type="ECO:0000256" key="4">
    <source>
        <dbReference type="SAM" id="SignalP"/>
    </source>
</evidence>
<dbReference type="InterPro" id="IPR002508">
    <property type="entry name" value="MurNAc-LAA_cat"/>
</dbReference>